<dbReference type="Proteomes" id="UP000835052">
    <property type="component" value="Unassembled WGS sequence"/>
</dbReference>
<accession>A0A8S1H7F9</accession>
<reference evidence="3" key="1">
    <citation type="submission" date="2020-10" db="EMBL/GenBank/DDBJ databases">
        <authorList>
            <person name="Kikuchi T."/>
        </authorList>
    </citation>
    <scope>NUCLEOTIDE SEQUENCE</scope>
    <source>
        <strain evidence="3">NKZ352</strain>
    </source>
</reference>
<feature type="region of interest" description="Disordered" evidence="2">
    <location>
        <begin position="553"/>
        <end position="597"/>
    </location>
</feature>
<feature type="compositionally biased region" description="Basic and acidic residues" evidence="2">
    <location>
        <begin position="323"/>
        <end position="333"/>
    </location>
</feature>
<organism evidence="3 4">
    <name type="scientific">Caenorhabditis auriculariae</name>
    <dbReference type="NCBI Taxonomy" id="2777116"/>
    <lineage>
        <taxon>Eukaryota</taxon>
        <taxon>Metazoa</taxon>
        <taxon>Ecdysozoa</taxon>
        <taxon>Nematoda</taxon>
        <taxon>Chromadorea</taxon>
        <taxon>Rhabditida</taxon>
        <taxon>Rhabditina</taxon>
        <taxon>Rhabditomorpha</taxon>
        <taxon>Rhabditoidea</taxon>
        <taxon>Rhabditidae</taxon>
        <taxon>Peloderinae</taxon>
        <taxon>Caenorhabditis</taxon>
    </lineage>
</organism>
<dbReference type="EMBL" id="CAJGYM010000019">
    <property type="protein sequence ID" value="CAD6191051.1"/>
    <property type="molecule type" value="Genomic_DNA"/>
</dbReference>
<evidence type="ECO:0000256" key="1">
    <source>
        <dbReference type="SAM" id="Coils"/>
    </source>
</evidence>
<feature type="region of interest" description="Disordered" evidence="2">
    <location>
        <begin position="281"/>
        <end position="336"/>
    </location>
</feature>
<evidence type="ECO:0000313" key="3">
    <source>
        <dbReference type="EMBL" id="CAD6191051.1"/>
    </source>
</evidence>
<proteinExistence type="predicted"/>
<dbReference type="AlphaFoldDB" id="A0A8S1H7F9"/>
<feature type="region of interest" description="Disordered" evidence="2">
    <location>
        <begin position="90"/>
        <end position="124"/>
    </location>
</feature>
<sequence length="597" mass="68141">MELKEEEIKKFRDEKSVLQGRLEFCSKKLATLEEDIAEGNNTINKLFAKENVVKEFHEIGKMLYTKKEGKAKELPAGAEGKLDPAVATVEKSTTDQAENSATQKSRAHKKAEELDSTVAETEPDAQIEALEDPAEAEKSEEIAAAAEEFCFLRQRVQNTLVHLNLAVERKQFWTNQQPHGDDDQENIDFNRKSWTVTVEGFCDELIATCDRVDTFLAANRPFLTLHDYRGLLVERCIAENRVKQVSEKQIYRPSVQLFQISDFEPDTTFISEASYEIRHDGSESFVNNGRDNEEKMRENTGSLNTTENQVEENETEPVSTSNKTDKEESEKAANEAQNVKKHIYNIMKDFHFVQRRTAFLKKQLAGLPKKTSNIYKNIKNRNLRNRVLAWTEYEIDIEASLNYALQYANTFSIENSKKLSRNSRRCFDKCIHDAFKLILENNWKQVKTAPLTDISRFWQVGSGHDSTFHSSDGCRDSFSNSSNVRQDSVSNSSDVDVTGKKIMERIGNSRIHLYRLVKDIDVFLQESKENLDENEKLRLEIQCRKAKKILENAAETPVEPAVEPETAGASKNVSGRQLRHSAYDIDSDGELKAGDPW</sequence>
<feature type="coiled-coil region" evidence="1">
    <location>
        <begin position="1"/>
        <end position="49"/>
    </location>
</feature>
<protein>
    <submittedName>
        <fullName evidence="3">Uncharacterized protein</fullName>
    </submittedName>
</protein>
<keyword evidence="4" id="KW-1185">Reference proteome</keyword>
<evidence type="ECO:0000256" key="2">
    <source>
        <dbReference type="SAM" id="MobiDB-lite"/>
    </source>
</evidence>
<keyword evidence="1" id="KW-0175">Coiled coil</keyword>
<comment type="caution">
    <text evidence="3">The sequence shown here is derived from an EMBL/GenBank/DDBJ whole genome shotgun (WGS) entry which is preliminary data.</text>
</comment>
<feature type="compositionally biased region" description="Polar residues" evidence="2">
    <location>
        <begin position="90"/>
        <end position="104"/>
    </location>
</feature>
<name>A0A8S1H7F9_9PELO</name>
<gene>
    <name evidence="3" type="ORF">CAUJ_LOCUS6970</name>
</gene>
<evidence type="ECO:0000313" key="4">
    <source>
        <dbReference type="Proteomes" id="UP000835052"/>
    </source>
</evidence>
<feature type="compositionally biased region" description="Low complexity" evidence="2">
    <location>
        <begin position="553"/>
        <end position="567"/>
    </location>
</feature>